<dbReference type="RefSeq" id="WP_406696297.1">
    <property type="nucleotide sequence ID" value="NZ_CP155447.1"/>
</dbReference>
<name>A0AAU7CDY6_9BACT</name>
<accession>A0AAU7CDY6</accession>
<protein>
    <submittedName>
        <fullName evidence="1">Uncharacterized protein</fullName>
    </submittedName>
</protein>
<proteinExistence type="predicted"/>
<reference evidence="1" key="1">
    <citation type="submission" date="2024-05" db="EMBL/GenBank/DDBJ databases">
        <title>Planctomycetes of the genus Singulisphaera possess chitinolytic capabilities.</title>
        <authorList>
            <person name="Ivanova A."/>
        </authorList>
    </citation>
    <scope>NUCLEOTIDE SEQUENCE</scope>
    <source>
        <strain evidence="1">Ch08T</strain>
    </source>
</reference>
<dbReference type="AlphaFoldDB" id="A0AAU7CDY6"/>
<gene>
    <name evidence="1" type="ORF">V5E97_35425</name>
</gene>
<organism evidence="1">
    <name type="scientific">Singulisphaera sp. Ch08</name>
    <dbReference type="NCBI Taxonomy" id="3120278"/>
    <lineage>
        <taxon>Bacteria</taxon>
        <taxon>Pseudomonadati</taxon>
        <taxon>Planctomycetota</taxon>
        <taxon>Planctomycetia</taxon>
        <taxon>Isosphaerales</taxon>
        <taxon>Isosphaeraceae</taxon>
        <taxon>Singulisphaera</taxon>
    </lineage>
</organism>
<sequence length="107" mass="12045">MRLEELLDGSPAGCVGVDDMLIDPKGMLWVRGDAEVFGGEPAPDHPYRIRRTRTVGLVIKTCTLGHSVVLEVPEEDIKRRPPRMSPCADVPGWLPVTLRRTWEQRRS</sequence>
<evidence type="ECO:0000313" key="1">
    <source>
        <dbReference type="EMBL" id="XBH03559.1"/>
    </source>
</evidence>
<dbReference type="EMBL" id="CP155447">
    <property type="protein sequence ID" value="XBH03559.1"/>
    <property type="molecule type" value="Genomic_DNA"/>
</dbReference>